<dbReference type="EMBL" id="JNBR01000002">
    <property type="protein sequence ID" value="OQS01712.1"/>
    <property type="molecule type" value="Genomic_DNA"/>
</dbReference>
<keyword evidence="1" id="KW-0812">Transmembrane</keyword>
<keyword evidence="1" id="KW-0472">Membrane</keyword>
<dbReference type="PANTHER" id="PTHR10845">
    <property type="entry name" value="REGULATOR OF G PROTEIN SIGNALING"/>
    <property type="match status" value="1"/>
</dbReference>
<proteinExistence type="predicted"/>
<gene>
    <name evidence="3" type="ORF">ACHHYP_00311</name>
</gene>
<feature type="transmembrane region" description="Helical" evidence="1">
    <location>
        <begin position="76"/>
        <end position="100"/>
    </location>
</feature>
<dbReference type="Gene3D" id="1.10.167.10">
    <property type="entry name" value="Regulator of G-protein Signalling 4, domain 2"/>
    <property type="match status" value="1"/>
</dbReference>
<dbReference type="PROSITE" id="PS50132">
    <property type="entry name" value="RGS"/>
    <property type="match status" value="1"/>
</dbReference>
<evidence type="ECO:0000259" key="2">
    <source>
        <dbReference type="PROSITE" id="PS50132"/>
    </source>
</evidence>
<dbReference type="STRING" id="1202772.A0A1V9ZUL5"/>
<dbReference type="InterPro" id="IPR044926">
    <property type="entry name" value="RGS_subdomain_2"/>
</dbReference>
<dbReference type="Proteomes" id="UP000243579">
    <property type="component" value="Unassembled WGS sequence"/>
</dbReference>
<evidence type="ECO:0000313" key="3">
    <source>
        <dbReference type="EMBL" id="OQS01712.1"/>
    </source>
</evidence>
<dbReference type="OrthoDB" id="77345at2759"/>
<accession>A0A1V9ZUL5</accession>
<dbReference type="InterPro" id="IPR036305">
    <property type="entry name" value="RGS_sf"/>
</dbReference>
<dbReference type="PANTHER" id="PTHR10845:SF192">
    <property type="entry name" value="DOUBLE HIT, ISOFORM B"/>
    <property type="match status" value="1"/>
</dbReference>
<feature type="transmembrane region" description="Helical" evidence="1">
    <location>
        <begin position="138"/>
        <end position="161"/>
    </location>
</feature>
<feature type="transmembrane region" description="Helical" evidence="1">
    <location>
        <begin position="41"/>
        <end position="64"/>
    </location>
</feature>
<keyword evidence="4" id="KW-1185">Reference proteome</keyword>
<feature type="transmembrane region" description="Helical" evidence="1">
    <location>
        <begin position="250"/>
        <end position="273"/>
    </location>
</feature>
<protein>
    <recommendedName>
        <fullName evidence="2">RGS domain-containing protein</fullName>
    </recommendedName>
</protein>
<dbReference type="SUPFAM" id="SSF48097">
    <property type="entry name" value="Regulator of G-protein signaling, RGS"/>
    <property type="match status" value="1"/>
</dbReference>
<feature type="transmembrane region" description="Helical" evidence="1">
    <location>
        <begin position="181"/>
        <end position="202"/>
    </location>
</feature>
<sequence>MALGAGATATYATLLGLSCYMPVVLVVFLRRRAYPSIRFGNPIQTALVSAIAMVTTMGNTALLLAQEIVSCMSFYLFLYISVNATLIGLLVTELSIVLTFQLTEEIADHYEHSSEEAVARSKKRIKVLRAALSTRGLALKWTIFELLWLGIPLAAVGPASLESMPSNETMAECYSTSSMSTLATVSLVQAGIFIVLFLVLSWHLSHIMDNFGLCFRYRLMGRLLGLLLILYVVCIAVNNAGGLLDFGARYIILTLGGHAVVITQILLPVVASWKERLFNEGTMIVHTTKMNLLEAFLETPEGYRAFAEFARVQFSYENAVAWKACYDFRKSGGDSIAIYNTYIKAQSVLETNIPGTLRKHYFDIFEKNRKGHKVLGYQSALDSDLALFDKFREAIVKLMVLDTLPRFQLHALGKGWVPFVEMQESQFVLNHLMGAIEQPTNLVVPFDGQVQTVVDRVRRTSAAPNKQRKEFLPDPRRA</sequence>
<dbReference type="AlphaFoldDB" id="A0A1V9ZUL5"/>
<feature type="transmembrane region" description="Helical" evidence="1">
    <location>
        <begin position="223"/>
        <end position="244"/>
    </location>
</feature>
<organism evidence="3 4">
    <name type="scientific">Achlya hypogyna</name>
    <name type="common">Oomycete</name>
    <name type="synonym">Protoachlya hypogyna</name>
    <dbReference type="NCBI Taxonomy" id="1202772"/>
    <lineage>
        <taxon>Eukaryota</taxon>
        <taxon>Sar</taxon>
        <taxon>Stramenopiles</taxon>
        <taxon>Oomycota</taxon>
        <taxon>Saprolegniomycetes</taxon>
        <taxon>Saprolegniales</taxon>
        <taxon>Achlyaceae</taxon>
        <taxon>Achlya</taxon>
    </lineage>
</organism>
<evidence type="ECO:0000313" key="4">
    <source>
        <dbReference type="Proteomes" id="UP000243579"/>
    </source>
</evidence>
<feature type="transmembrane region" description="Helical" evidence="1">
    <location>
        <begin position="6"/>
        <end position="29"/>
    </location>
</feature>
<dbReference type="Pfam" id="PF00615">
    <property type="entry name" value="RGS"/>
    <property type="match status" value="1"/>
</dbReference>
<feature type="domain" description="RGS" evidence="2">
    <location>
        <begin position="292"/>
        <end position="407"/>
    </location>
</feature>
<keyword evidence="1" id="KW-1133">Transmembrane helix</keyword>
<name>A0A1V9ZUL5_ACHHY</name>
<evidence type="ECO:0000256" key="1">
    <source>
        <dbReference type="SAM" id="Phobius"/>
    </source>
</evidence>
<comment type="caution">
    <text evidence="3">The sequence shown here is derived from an EMBL/GenBank/DDBJ whole genome shotgun (WGS) entry which is preliminary data.</text>
</comment>
<dbReference type="InterPro" id="IPR016137">
    <property type="entry name" value="RGS"/>
</dbReference>
<reference evidence="3 4" key="1">
    <citation type="journal article" date="2014" name="Genome Biol. Evol.">
        <title>The secreted proteins of Achlya hypogyna and Thraustotheca clavata identify the ancestral oomycete secretome and reveal gene acquisitions by horizontal gene transfer.</title>
        <authorList>
            <person name="Misner I."/>
            <person name="Blouin N."/>
            <person name="Leonard G."/>
            <person name="Richards T.A."/>
            <person name="Lane C.E."/>
        </authorList>
    </citation>
    <scope>NUCLEOTIDE SEQUENCE [LARGE SCALE GENOMIC DNA]</scope>
    <source>
        <strain evidence="3 4">ATCC 48635</strain>
    </source>
</reference>